<comment type="caution">
    <text evidence="1">The sequence shown here is derived from an EMBL/GenBank/DDBJ whole genome shotgun (WGS) entry which is preliminary data.</text>
</comment>
<organism evidence="1 2">
    <name type="scientific">Caerostris darwini</name>
    <dbReference type="NCBI Taxonomy" id="1538125"/>
    <lineage>
        <taxon>Eukaryota</taxon>
        <taxon>Metazoa</taxon>
        <taxon>Ecdysozoa</taxon>
        <taxon>Arthropoda</taxon>
        <taxon>Chelicerata</taxon>
        <taxon>Arachnida</taxon>
        <taxon>Araneae</taxon>
        <taxon>Araneomorphae</taxon>
        <taxon>Entelegynae</taxon>
        <taxon>Araneoidea</taxon>
        <taxon>Araneidae</taxon>
        <taxon>Caerostris</taxon>
    </lineage>
</organism>
<dbReference type="Proteomes" id="UP001054837">
    <property type="component" value="Unassembled WGS sequence"/>
</dbReference>
<accession>A0AAV4Q0U7</accession>
<keyword evidence="2" id="KW-1185">Reference proteome</keyword>
<name>A0AAV4Q0U7_9ARAC</name>
<reference evidence="1 2" key="1">
    <citation type="submission" date="2021-06" db="EMBL/GenBank/DDBJ databases">
        <title>Caerostris darwini draft genome.</title>
        <authorList>
            <person name="Kono N."/>
            <person name="Arakawa K."/>
        </authorList>
    </citation>
    <scope>NUCLEOTIDE SEQUENCE [LARGE SCALE GENOMIC DNA]</scope>
</reference>
<evidence type="ECO:0000313" key="2">
    <source>
        <dbReference type="Proteomes" id="UP001054837"/>
    </source>
</evidence>
<protein>
    <submittedName>
        <fullName evidence="1">Uncharacterized protein</fullName>
    </submittedName>
</protein>
<sequence>MNLLSVNVLLVQKESIPYHCSKRSIAQSISKMSVVPIYQITKPCAIRCTCENRRGASPRRTLTKPTPGSILPQTSHRVNHRFLCSQIPSADFFFVLFVIELH</sequence>
<proteinExistence type="predicted"/>
<dbReference type="EMBL" id="BPLQ01003766">
    <property type="protein sequence ID" value="GIY02944.1"/>
    <property type="molecule type" value="Genomic_DNA"/>
</dbReference>
<dbReference type="AlphaFoldDB" id="A0AAV4Q0U7"/>
<gene>
    <name evidence="1" type="ORF">CDAR_407361</name>
</gene>
<evidence type="ECO:0000313" key="1">
    <source>
        <dbReference type="EMBL" id="GIY02944.1"/>
    </source>
</evidence>